<dbReference type="EMBL" id="JACAQR010000030">
    <property type="protein sequence ID" value="NWD44419.1"/>
    <property type="molecule type" value="Genomic_DNA"/>
</dbReference>
<feature type="transmembrane region" description="Helical" evidence="1">
    <location>
        <begin position="67"/>
        <end position="90"/>
    </location>
</feature>
<feature type="transmembrane region" description="Helical" evidence="1">
    <location>
        <begin position="110"/>
        <end position="127"/>
    </location>
</feature>
<gene>
    <name evidence="2" type="ORF">HX826_21295</name>
</gene>
<evidence type="ECO:0000256" key="1">
    <source>
        <dbReference type="SAM" id="Phobius"/>
    </source>
</evidence>
<dbReference type="RefSeq" id="WP_177026821.1">
    <property type="nucleotide sequence ID" value="NZ_JACAQR010000030.1"/>
</dbReference>
<evidence type="ECO:0000313" key="3">
    <source>
        <dbReference type="Proteomes" id="UP000546584"/>
    </source>
</evidence>
<sequence>MSVKTVLLRNNHNCFSKILGPTVIIRLNHFMNPAGIDTSALLTMLGLIAAVWAIVPSTARLSFRLSLNWFDWLVIWSALLVIHGFFFQPVLSTLGVPSFGPWLWGFDKSATQYLLFLLLAGFVYWRSRRTKLTRWNLGLFDDLSTSLLHAGKLDELADLLHRHLASALDLAAPESVRNHLASAIRPPRPDFQLIFRDDGSFSLGEGAPVNWLFRKWFSFREWLADLVGPSQRLQRRAAIVVKRLLSSRRLAGHLAIVRPYLCMEVMERATRFEEDFQDEFFNALLANEASVLYSELKNNKNFGEGGRRLRLPDENRILRFYFADVGVAARLGVYRSIGEAVLARIDADEALEKKFNGRLLTFKDVGKHHDPIYAGIWFFRIMVLEGLHQRTADHLWLHYMPHFAGRLVDRTREVRPEDEDYEFPTPLGYLLYEIVDATAVWVRDAESLTKPGDVLRPNQLEGNHVYISFEAAEAIGRVMQAILTSPRLPRRLKGELLGVALTTLRDLEQHAHLAPLANVMRTHLITPYGYREKKDYLYTLKQFFDEQDHVLRAHLGNLSKELNSAVEAAL</sequence>
<protein>
    <submittedName>
        <fullName evidence="2">Uncharacterized protein</fullName>
    </submittedName>
</protein>
<reference evidence="2 3" key="1">
    <citation type="submission" date="2020-04" db="EMBL/GenBank/DDBJ databases">
        <title>Molecular characterization of pseudomonads from Agaricus bisporus reveal novel blotch 2 pathogens in Western Europe.</title>
        <authorList>
            <person name="Taparia T."/>
            <person name="Krijger M."/>
            <person name="Haynes E."/>
            <person name="Elpinstone J.G."/>
            <person name="Noble R."/>
            <person name="Van Der Wolf J."/>
        </authorList>
    </citation>
    <scope>NUCLEOTIDE SEQUENCE [LARGE SCALE GENOMIC DNA]</scope>
    <source>
        <strain evidence="2 3">IPO3753</strain>
    </source>
</reference>
<comment type="caution">
    <text evidence="2">The sequence shown here is derived from an EMBL/GenBank/DDBJ whole genome shotgun (WGS) entry which is preliminary data.</text>
</comment>
<keyword evidence="1" id="KW-1133">Transmembrane helix</keyword>
<keyword evidence="1" id="KW-0472">Membrane</keyword>
<keyword evidence="1" id="KW-0812">Transmembrane</keyword>
<dbReference type="AlphaFoldDB" id="A0AAJ3H793"/>
<feature type="transmembrane region" description="Helical" evidence="1">
    <location>
        <begin position="36"/>
        <end position="55"/>
    </location>
</feature>
<proteinExistence type="predicted"/>
<organism evidence="2 3">
    <name type="scientific">Pseudomonas yamanorum</name>
    <dbReference type="NCBI Taxonomy" id="515393"/>
    <lineage>
        <taxon>Bacteria</taxon>
        <taxon>Pseudomonadati</taxon>
        <taxon>Pseudomonadota</taxon>
        <taxon>Gammaproteobacteria</taxon>
        <taxon>Pseudomonadales</taxon>
        <taxon>Pseudomonadaceae</taxon>
        <taxon>Pseudomonas</taxon>
    </lineage>
</organism>
<evidence type="ECO:0000313" key="2">
    <source>
        <dbReference type="EMBL" id="NWD44419.1"/>
    </source>
</evidence>
<dbReference type="Proteomes" id="UP000546584">
    <property type="component" value="Unassembled WGS sequence"/>
</dbReference>
<accession>A0AAJ3H793</accession>
<name>A0AAJ3H793_9PSED</name>